<dbReference type="InterPro" id="IPR000871">
    <property type="entry name" value="Beta-lactam_class-A"/>
</dbReference>
<sequence>MSRISKKIKISRSSLIILLLAVICLFLVLEIFDLHLIRKDEGKFAKDHCEEGYSFINPRFACGYENKIDKKGYSELKSRLNDFIEEKKDEKKAKIVAVWFRDLEGGPTFGINDREDFIPASLLKLPLVLTFFQLAEDDPQLLKRTIVYSDTTSSVLNQTFIPQDNLVKGTAYTIEDLIFYAIANSDNMASQLLYEYVKINYKDEPLSQIYRDLGILEPGTDVNMAAVNTKEYGSIFRMLYNVSFLGRDASEKLLSLLSQSDFQDGLSKGVPGYVNIAHKFGERFLDNGQKQLHDCGIIYYPDNPYQLCIMTRGSDFNDLSQIIGEVSKEVYLEFDSRRMPPPGGGGLRVIK</sequence>
<protein>
    <recommendedName>
        <fullName evidence="1">Beta-lactamase class A catalytic domain-containing protein</fullName>
    </recommendedName>
</protein>
<dbReference type="PANTHER" id="PTHR35333">
    <property type="entry name" value="BETA-LACTAMASE"/>
    <property type="match status" value="1"/>
</dbReference>
<dbReference type="Pfam" id="PF13354">
    <property type="entry name" value="Beta-lactamase2"/>
    <property type="match status" value="1"/>
</dbReference>
<dbReference type="GO" id="GO:0030655">
    <property type="term" value="P:beta-lactam antibiotic catabolic process"/>
    <property type="evidence" value="ECO:0007669"/>
    <property type="project" value="InterPro"/>
</dbReference>
<dbReference type="GO" id="GO:0046677">
    <property type="term" value="P:response to antibiotic"/>
    <property type="evidence" value="ECO:0007669"/>
    <property type="project" value="InterPro"/>
</dbReference>
<dbReference type="EMBL" id="MGJD01000040">
    <property type="protein sequence ID" value="OGM99601.1"/>
    <property type="molecule type" value="Genomic_DNA"/>
</dbReference>
<dbReference type="GO" id="GO:0008800">
    <property type="term" value="F:beta-lactamase activity"/>
    <property type="evidence" value="ECO:0007669"/>
    <property type="project" value="InterPro"/>
</dbReference>
<evidence type="ECO:0000313" key="2">
    <source>
        <dbReference type="EMBL" id="OGM99601.1"/>
    </source>
</evidence>
<gene>
    <name evidence="2" type="ORF">A2650_02910</name>
</gene>
<evidence type="ECO:0000313" key="3">
    <source>
        <dbReference type="Proteomes" id="UP000177117"/>
    </source>
</evidence>
<reference evidence="2 3" key="1">
    <citation type="journal article" date="2016" name="Nat. Commun.">
        <title>Thousands of microbial genomes shed light on interconnected biogeochemical processes in an aquifer system.</title>
        <authorList>
            <person name="Anantharaman K."/>
            <person name="Brown C.T."/>
            <person name="Hug L.A."/>
            <person name="Sharon I."/>
            <person name="Castelle C.J."/>
            <person name="Probst A.J."/>
            <person name="Thomas B.C."/>
            <person name="Singh A."/>
            <person name="Wilkins M.J."/>
            <person name="Karaoz U."/>
            <person name="Brodie E.L."/>
            <person name="Williams K.H."/>
            <person name="Hubbard S.S."/>
            <person name="Banfield J.F."/>
        </authorList>
    </citation>
    <scope>NUCLEOTIDE SEQUENCE [LARGE SCALE GENOMIC DNA]</scope>
</reference>
<dbReference type="InterPro" id="IPR012338">
    <property type="entry name" value="Beta-lactam/transpept-like"/>
</dbReference>
<evidence type="ECO:0000259" key="1">
    <source>
        <dbReference type="Pfam" id="PF13354"/>
    </source>
</evidence>
<organism evidence="2 3">
    <name type="scientific">Candidatus Yanofskybacteria bacterium RIFCSPHIGHO2_01_FULL_41_53</name>
    <dbReference type="NCBI Taxonomy" id="1802663"/>
    <lineage>
        <taxon>Bacteria</taxon>
        <taxon>Candidatus Yanofskyibacteriota</taxon>
    </lineage>
</organism>
<dbReference type="Proteomes" id="UP000177117">
    <property type="component" value="Unassembled WGS sequence"/>
</dbReference>
<name>A0A1F8EFJ4_9BACT</name>
<dbReference type="AlphaFoldDB" id="A0A1F8EFJ4"/>
<comment type="caution">
    <text evidence="2">The sequence shown here is derived from an EMBL/GenBank/DDBJ whole genome shotgun (WGS) entry which is preliminary data.</text>
</comment>
<dbReference type="PANTHER" id="PTHR35333:SF3">
    <property type="entry name" value="BETA-LACTAMASE-TYPE TRANSPEPTIDASE FOLD CONTAINING PROTEIN"/>
    <property type="match status" value="1"/>
</dbReference>
<proteinExistence type="predicted"/>
<accession>A0A1F8EFJ4</accession>
<dbReference type="SUPFAM" id="SSF56601">
    <property type="entry name" value="beta-lactamase/transpeptidase-like"/>
    <property type="match status" value="1"/>
</dbReference>
<dbReference type="Gene3D" id="3.40.710.10">
    <property type="entry name" value="DD-peptidase/beta-lactamase superfamily"/>
    <property type="match status" value="1"/>
</dbReference>
<dbReference type="InterPro" id="IPR045155">
    <property type="entry name" value="Beta-lactam_cat"/>
</dbReference>
<feature type="domain" description="Beta-lactamase class A catalytic" evidence="1">
    <location>
        <begin position="98"/>
        <end position="311"/>
    </location>
</feature>